<sequence length="194" mass="22221">MSTVKLHQIIFKVIQEFTGYMWYALVFVFILPYMIILLSRGLDYLIGSAFGVELSGVVSLFTLIPDTVLQLISFAIIAFGVLIILESTLTLARESSGFAFSIAPHYHVNPKKLSQSGWYSKMRHPMAFAYILILVGIGVYIQSLSMVFWFVPLFGGLYLEYLLMVEEKQLMRWFGTEYDSYKTQVPALIPKFRK</sequence>
<accession>A0A2H0BGK9</accession>
<keyword evidence="4 5" id="KW-0472">Membrane</keyword>
<comment type="caution">
    <text evidence="6">The sequence shown here is derived from an EMBL/GenBank/DDBJ whole genome shotgun (WGS) entry which is preliminary data.</text>
</comment>
<evidence type="ECO:0008006" key="8">
    <source>
        <dbReference type="Google" id="ProtNLM"/>
    </source>
</evidence>
<dbReference type="InterPro" id="IPR007318">
    <property type="entry name" value="Phopholipid_MeTrfase"/>
</dbReference>
<evidence type="ECO:0000256" key="1">
    <source>
        <dbReference type="ARBA" id="ARBA00004127"/>
    </source>
</evidence>
<feature type="transmembrane region" description="Helical" evidence="5">
    <location>
        <begin position="71"/>
        <end position="92"/>
    </location>
</feature>
<gene>
    <name evidence="6" type="ORF">COX05_01085</name>
</gene>
<name>A0A2H0BGK9_UNCKA</name>
<evidence type="ECO:0000313" key="7">
    <source>
        <dbReference type="Proteomes" id="UP000228495"/>
    </source>
</evidence>
<dbReference type="AlphaFoldDB" id="A0A2H0BGK9"/>
<feature type="transmembrane region" description="Helical" evidence="5">
    <location>
        <begin position="20"/>
        <end position="38"/>
    </location>
</feature>
<dbReference type="Proteomes" id="UP000228495">
    <property type="component" value="Unassembled WGS sequence"/>
</dbReference>
<dbReference type="Gene3D" id="1.20.120.1630">
    <property type="match status" value="1"/>
</dbReference>
<keyword evidence="3 5" id="KW-1133">Transmembrane helix</keyword>
<evidence type="ECO:0000313" key="6">
    <source>
        <dbReference type="EMBL" id="PIP56812.1"/>
    </source>
</evidence>
<evidence type="ECO:0000256" key="3">
    <source>
        <dbReference type="ARBA" id="ARBA00022989"/>
    </source>
</evidence>
<dbReference type="Pfam" id="PF04191">
    <property type="entry name" value="PEMT"/>
    <property type="match status" value="1"/>
</dbReference>
<dbReference type="EMBL" id="PCSU01000014">
    <property type="protein sequence ID" value="PIP56812.1"/>
    <property type="molecule type" value="Genomic_DNA"/>
</dbReference>
<evidence type="ECO:0000256" key="5">
    <source>
        <dbReference type="SAM" id="Phobius"/>
    </source>
</evidence>
<feature type="transmembrane region" description="Helical" evidence="5">
    <location>
        <begin position="122"/>
        <end position="141"/>
    </location>
</feature>
<evidence type="ECO:0000256" key="2">
    <source>
        <dbReference type="ARBA" id="ARBA00022692"/>
    </source>
</evidence>
<reference evidence="6 7" key="1">
    <citation type="submission" date="2017-09" db="EMBL/GenBank/DDBJ databases">
        <title>Depth-based differentiation of microbial function through sediment-hosted aquifers and enrichment of novel symbionts in the deep terrestrial subsurface.</title>
        <authorList>
            <person name="Probst A.J."/>
            <person name="Ladd B."/>
            <person name="Jarett J.K."/>
            <person name="Geller-Mcgrath D.E."/>
            <person name="Sieber C.M."/>
            <person name="Emerson J.B."/>
            <person name="Anantharaman K."/>
            <person name="Thomas B.C."/>
            <person name="Malmstrom R."/>
            <person name="Stieglmeier M."/>
            <person name="Klingl A."/>
            <person name="Woyke T."/>
            <person name="Ryan C.M."/>
            <person name="Banfield J.F."/>
        </authorList>
    </citation>
    <scope>NUCLEOTIDE SEQUENCE [LARGE SCALE GENOMIC DNA]</scope>
    <source>
        <strain evidence="6">CG22_combo_CG10-13_8_21_14_all_39_12</strain>
    </source>
</reference>
<protein>
    <recommendedName>
        <fullName evidence="8">Isoprenylcysteine carboxyl methyltransferase</fullName>
    </recommendedName>
</protein>
<proteinExistence type="predicted"/>
<organism evidence="6 7">
    <name type="scientific">candidate division WWE3 bacterium CG22_combo_CG10-13_8_21_14_all_39_12</name>
    <dbReference type="NCBI Taxonomy" id="1975094"/>
    <lineage>
        <taxon>Bacteria</taxon>
        <taxon>Katanobacteria</taxon>
    </lineage>
</organism>
<comment type="subcellular location">
    <subcellularLocation>
        <location evidence="1">Endomembrane system</location>
        <topology evidence="1">Multi-pass membrane protein</topology>
    </subcellularLocation>
</comment>
<keyword evidence="2 5" id="KW-0812">Transmembrane</keyword>
<evidence type="ECO:0000256" key="4">
    <source>
        <dbReference type="ARBA" id="ARBA00023136"/>
    </source>
</evidence>